<keyword evidence="2" id="KW-0808">Transferase</keyword>
<keyword evidence="3" id="KW-1185">Reference proteome</keyword>
<dbReference type="Pfam" id="PF13302">
    <property type="entry name" value="Acetyltransf_3"/>
    <property type="match status" value="1"/>
</dbReference>
<evidence type="ECO:0000259" key="1">
    <source>
        <dbReference type="PROSITE" id="PS51186"/>
    </source>
</evidence>
<organism evidence="2 3">
    <name type="scientific">Robinsoniella peoriensis</name>
    <dbReference type="NCBI Taxonomy" id="180332"/>
    <lineage>
        <taxon>Bacteria</taxon>
        <taxon>Bacillati</taxon>
        <taxon>Bacillota</taxon>
        <taxon>Clostridia</taxon>
        <taxon>Lachnospirales</taxon>
        <taxon>Lachnospiraceae</taxon>
        <taxon>Robinsoniella</taxon>
    </lineage>
</organism>
<dbReference type="RefSeq" id="WP_138003989.1">
    <property type="nucleotide sequence ID" value="NZ_QGQD01000105.1"/>
</dbReference>
<dbReference type="PROSITE" id="PS51186">
    <property type="entry name" value="GNAT"/>
    <property type="match status" value="1"/>
</dbReference>
<dbReference type="EMBL" id="QGQD01000105">
    <property type="protein sequence ID" value="TLC98023.1"/>
    <property type="molecule type" value="Genomic_DNA"/>
</dbReference>
<evidence type="ECO:0000313" key="2">
    <source>
        <dbReference type="EMBL" id="TLC98023.1"/>
    </source>
</evidence>
<dbReference type="Gene3D" id="3.40.630.30">
    <property type="match status" value="1"/>
</dbReference>
<dbReference type="Proteomes" id="UP000306509">
    <property type="component" value="Unassembled WGS sequence"/>
</dbReference>
<dbReference type="GO" id="GO:0016747">
    <property type="term" value="F:acyltransferase activity, transferring groups other than amino-acyl groups"/>
    <property type="evidence" value="ECO:0007669"/>
    <property type="project" value="InterPro"/>
</dbReference>
<dbReference type="STRING" id="180332.GCA_000797495_00815"/>
<dbReference type="SUPFAM" id="SSF55729">
    <property type="entry name" value="Acyl-CoA N-acyltransferases (Nat)"/>
    <property type="match status" value="1"/>
</dbReference>
<dbReference type="InterPro" id="IPR051531">
    <property type="entry name" value="N-acetyltransferase"/>
</dbReference>
<dbReference type="InterPro" id="IPR016181">
    <property type="entry name" value="Acyl_CoA_acyltransferase"/>
</dbReference>
<name>A0A4U8Q1K1_9FIRM</name>
<dbReference type="AlphaFoldDB" id="A0A4U8Q1K1"/>
<protein>
    <submittedName>
        <fullName evidence="2">Ribosomal-protein-S5-alanine N-acetyltransferase</fullName>
    </submittedName>
</protein>
<evidence type="ECO:0000313" key="3">
    <source>
        <dbReference type="Proteomes" id="UP000306509"/>
    </source>
</evidence>
<accession>A0A4U8Q1K1</accession>
<reference evidence="2 3" key="1">
    <citation type="journal article" date="2019" name="Anaerobe">
        <title>Detection of Robinsoniella peoriensis in multiple bone samples of a trauma patient.</title>
        <authorList>
            <person name="Schrottner P."/>
            <person name="Hartwich K."/>
            <person name="Bunk B."/>
            <person name="Schober I."/>
            <person name="Helbig S."/>
            <person name="Rudolph W.W."/>
            <person name="Gunzer F."/>
        </authorList>
    </citation>
    <scope>NUCLEOTIDE SEQUENCE [LARGE SCALE GENOMIC DNA]</scope>
    <source>
        <strain evidence="2 3">DSM 106044</strain>
    </source>
</reference>
<dbReference type="PANTHER" id="PTHR43792">
    <property type="entry name" value="GNAT FAMILY, PUTATIVE (AFU_ORTHOLOGUE AFUA_3G00765)-RELATED-RELATED"/>
    <property type="match status" value="1"/>
</dbReference>
<feature type="domain" description="N-acetyltransferase" evidence="1">
    <location>
        <begin position="9"/>
        <end position="172"/>
    </location>
</feature>
<gene>
    <name evidence="2" type="ORF">DSM106044_05084</name>
</gene>
<dbReference type="InterPro" id="IPR000182">
    <property type="entry name" value="GNAT_dom"/>
</dbReference>
<comment type="caution">
    <text evidence="2">The sequence shown here is derived from an EMBL/GenBank/DDBJ whole genome shotgun (WGS) entry which is preliminary data.</text>
</comment>
<proteinExistence type="predicted"/>
<sequence length="184" mass="21960">MINLETSRLILRDYSEKDEELYYRLKSHDKTMYYLQDIKIHSASEAREEFQNMLQDMNSKDRKFYFLHMMLKGSRQQVGSIGYTVMDHTPVGKLVHLGYFTYPEFWGNGYTTEALEKVLEFAFAENGVYRITTGCLEENKGSEKVMINCGLVKEAEHVDWEWHDGKMKTRLEYRLLKQEWKRNK</sequence>